<keyword evidence="2" id="KW-1185">Reference proteome</keyword>
<comment type="caution">
    <text evidence="1">The sequence shown here is derived from an EMBL/GenBank/DDBJ whole genome shotgun (WGS) entry which is preliminary data.</text>
</comment>
<protein>
    <submittedName>
        <fullName evidence="1">Uncharacterized protein</fullName>
    </submittedName>
</protein>
<dbReference type="OrthoDB" id="1261794at2"/>
<evidence type="ECO:0000313" key="1">
    <source>
        <dbReference type="EMBL" id="GEN76470.1"/>
    </source>
</evidence>
<organism evidence="1 2">
    <name type="scientific">Chryseobacterium hagamense</name>
    <dbReference type="NCBI Taxonomy" id="395935"/>
    <lineage>
        <taxon>Bacteria</taxon>
        <taxon>Pseudomonadati</taxon>
        <taxon>Bacteroidota</taxon>
        <taxon>Flavobacteriia</taxon>
        <taxon>Flavobacteriales</taxon>
        <taxon>Weeksellaceae</taxon>
        <taxon>Chryseobacterium group</taxon>
        <taxon>Chryseobacterium</taxon>
    </lineage>
</organism>
<accession>A0A511YMS8</accession>
<proteinExistence type="predicted"/>
<gene>
    <name evidence="1" type="ORF">CHA01nite_22100</name>
</gene>
<dbReference type="AlphaFoldDB" id="A0A511YMS8"/>
<sequence>MGLDYSIEIFVKEAKLIDALHWFSEKLYDYDEPKFLQWESENVKIGGHYFKNDKNASNNSYLKIHDQLSFTASLIFDIDPVIINSLAIHYPYSFDIEDFKETFENYYLGNGKIRIGDFDSEIRKSGVDGIYHLIFTAVTTAMSSMLVESLSVKKWIEELSEVSEAIVSYIDMESSGHKLLFYKGKKIDITFSDPYDIHPDETAVFFDEYFKLIKNDQENSFSD</sequence>
<dbReference type="RefSeq" id="WP_146941461.1">
    <property type="nucleotide sequence ID" value="NZ_BJYJ01000010.1"/>
</dbReference>
<dbReference type="Proteomes" id="UP000321863">
    <property type="component" value="Unassembled WGS sequence"/>
</dbReference>
<evidence type="ECO:0000313" key="2">
    <source>
        <dbReference type="Proteomes" id="UP000321863"/>
    </source>
</evidence>
<dbReference type="EMBL" id="BJYJ01000010">
    <property type="protein sequence ID" value="GEN76470.1"/>
    <property type="molecule type" value="Genomic_DNA"/>
</dbReference>
<name>A0A511YMS8_9FLAO</name>
<reference evidence="1 2" key="1">
    <citation type="submission" date="2019-07" db="EMBL/GenBank/DDBJ databases">
        <title>Whole genome shotgun sequence of Chryseobacterium hagamense NBRC 105253.</title>
        <authorList>
            <person name="Hosoyama A."/>
            <person name="Uohara A."/>
            <person name="Ohji S."/>
            <person name="Ichikawa N."/>
        </authorList>
    </citation>
    <scope>NUCLEOTIDE SEQUENCE [LARGE SCALE GENOMIC DNA]</scope>
    <source>
        <strain evidence="1 2">NBRC 105253</strain>
    </source>
</reference>